<name>A0A2S4UBL6_9BASI</name>
<gene>
    <name evidence="1" type="ORF">PSTT_16707</name>
</gene>
<dbReference type="EMBL" id="PKSL01000395">
    <property type="protein sequence ID" value="POV94703.1"/>
    <property type="molecule type" value="Genomic_DNA"/>
</dbReference>
<proteinExistence type="predicted"/>
<comment type="caution">
    <text evidence="1">The sequence shown here is derived from an EMBL/GenBank/DDBJ whole genome shotgun (WGS) entry which is preliminary data.</text>
</comment>
<feature type="non-terminal residue" evidence="1">
    <location>
        <position position="1"/>
    </location>
</feature>
<dbReference type="Proteomes" id="UP000239156">
    <property type="component" value="Unassembled WGS sequence"/>
</dbReference>
<keyword evidence="2" id="KW-1185">Reference proteome</keyword>
<evidence type="ECO:0000313" key="2">
    <source>
        <dbReference type="Proteomes" id="UP000239156"/>
    </source>
</evidence>
<dbReference type="AlphaFoldDB" id="A0A2S4UBL6"/>
<organism evidence="1 2">
    <name type="scientific">Puccinia striiformis</name>
    <dbReference type="NCBI Taxonomy" id="27350"/>
    <lineage>
        <taxon>Eukaryota</taxon>
        <taxon>Fungi</taxon>
        <taxon>Dikarya</taxon>
        <taxon>Basidiomycota</taxon>
        <taxon>Pucciniomycotina</taxon>
        <taxon>Pucciniomycetes</taxon>
        <taxon>Pucciniales</taxon>
        <taxon>Pucciniaceae</taxon>
        <taxon>Puccinia</taxon>
    </lineage>
</organism>
<dbReference type="VEuPathDB" id="FungiDB:PSTT_16707"/>
<sequence>PEENTLYEQTSFALVILHQPFLLLLKPNEIHTQAHTMKLSSNPILALIFSTQSVIFVSGFSCGNPQQPRAAAPRILLTRCGVRLCLSVSDPLERSIPKLHPFELVHGRTRPGYFTYDCQKTAVVDAPGHLKPFYCCCNQNGIPNTIGVSKKSDRKSFDSLCTSFDYYDENPPL</sequence>
<reference evidence="1" key="1">
    <citation type="submission" date="2017-12" db="EMBL/GenBank/DDBJ databases">
        <title>Gene loss provides genomic basis for host adaptation in cereal stripe rust fungi.</title>
        <authorList>
            <person name="Xia C."/>
        </authorList>
    </citation>
    <scope>NUCLEOTIDE SEQUENCE [LARGE SCALE GENOMIC DNA]</scope>
    <source>
        <strain evidence="1">93-210</strain>
    </source>
</reference>
<accession>A0A2S4UBL6</accession>
<evidence type="ECO:0000313" key="1">
    <source>
        <dbReference type="EMBL" id="POV94703.1"/>
    </source>
</evidence>
<protein>
    <submittedName>
        <fullName evidence="1">Uncharacterized protein</fullName>
    </submittedName>
</protein>
<dbReference type="VEuPathDB" id="FungiDB:PSHT_00183"/>